<keyword evidence="2 4" id="KW-0863">Zinc-finger</keyword>
<proteinExistence type="predicted"/>
<sequence length="370" mass="42544">MDSRIMKAFQKEITCPLCMKYFVDPVTLACGHSFCRPCVYLGWHDLPDHVICSECKQMVQKRNFKTNICMKKLAAIVRKTSLWQFLSSEEHMCGAHKEMKKIFCEEDKNFLCFLCSKSQEHEAHKHWPIEIAAEEHRENMVKKMRCLWEKYCESYRNLTMEMLIMGSWEVSSMIESMQLYIVQPVNPELSAGPITGLIDRLNSFRVDITLCHEKVYSHIFLYGELRSVNVACSAQGSSLIIPTSECFLAWGTHTFSTGRYYWEVEVGDSWNWALGVCNDDWKNNRNYKINEVEGLFLLGCVKEGSQCTLFTTSPLALQYVPRPIGLIGVFLDYEGRTVSFINVAQSSLIHSILFCSFSPLVNAVFCCSHI</sequence>
<evidence type="ECO:0000256" key="1">
    <source>
        <dbReference type="ARBA" id="ARBA00022723"/>
    </source>
</evidence>
<dbReference type="SUPFAM" id="SSF57845">
    <property type="entry name" value="B-box zinc-binding domain"/>
    <property type="match status" value="1"/>
</dbReference>
<dbReference type="InterPro" id="IPR001870">
    <property type="entry name" value="B30.2/SPRY"/>
</dbReference>
<dbReference type="PRINTS" id="PR01407">
    <property type="entry name" value="BUTYPHLNCDUF"/>
</dbReference>
<evidence type="ECO:0000259" key="6">
    <source>
        <dbReference type="PROSITE" id="PS50119"/>
    </source>
</evidence>
<reference evidence="8" key="1">
    <citation type="submission" date="2025-08" db="UniProtKB">
        <authorList>
            <consortium name="Ensembl"/>
        </authorList>
    </citation>
    <scope>IDENTIFICATION</scope>
</reference>
<accession>A0A8C5YNI3</accession>
<dbReference type="CDD" id="cd19783">
    <property type="entry name" value="Bbox2_TRIM43-like"/>
    <property type="match status" value="1"/>
</dbReference>
<evidence type="ECO:0000313" key="8">
    <source>
        <dbReference type="Ensembl" id="ENSMMMP00000000885.1"/>
    </source>
</evidence>
<evidence type="ECO:0000313" key="9">
    <source>
        <dbReference type="Proteomes" id="UP000694407"/>
    </source>
</evidence>
<dbReference type="InterPro" id="IPR017907">
    <property type="entry name" value="Znf_RING_CS"/>
</dbReference>
<dbReference type="PROSITE" id="PS50188">
    <property type="entry name" value="B302_SPRY"/>
    <property type="match status" value="1"/>
</dbReference>
<dbReference type="InterPro" id="IPR043136">
    <property type="entry name" value="B30.2/SPRY_sf"/>
</dbReference>
<keyword evidence="1" id="KW-0479">Metal-binding</keyword>
<feature type="domain" description="B box-type" evidence="6">
    <location>
        <begin position="88"/>
        <end position="129"/>
    </location>
</feature>
<name>A0A8C5YNI3_MARMA</name>
<evidence type="ECO:0000259" key="7">
    <source>
        <dbReference type="PROSITE" id="PS50188"/>
    </source>
</evidence>
<keyword evidence="3" id="KW-0862">Zinc</keyword>
<feature type="domain" description="RING-type" evidence="5">
    <location>
        <begin position="15"/>
        <end position="56"/>
    </location>
</feature>
<dbReference type="InterPro" id="IPR050143">
    <property type="entry name" value="TRIM/RBCC"/>
</dbReference>
<dbReference type="Gene3D" id="3.30.40.10">
    <property type="entry name" value="Zinc/RING finger domain, C3HC4 (zinc finger)"/>
    <property type="match status" value="1"/>
</dbReference>
<dbReference type="GO" id="GO:0008270">
    <property type="term" value="F:zinc ion binding"/>
    <property type="evidence" value="ECO:0007669"/>
    <property type="project" value="UniProtKB-KW"/>
</dbReference>
<dbReference type="InterPro" id="IPR013320">
    <property type="entry name" value="ConA-like_dom_sf"/>
</dbReference>
<dbReference type="SUPFAM" id="SSF57850">
    <property type="entry name" value="RING/U-box"/>
    <property type="match status" value="1"/>
</dbReference>
<dbReference type="Pfam" id="PF00643">
    <property type="entry name" value="zf-B_box"/>
    <property type="match status" value="1"/>
</dbReference>
<dbReference type="AlphaFoldDB" id="A0A8C5YNI3"/>
<dbReference type="InterPro" id="IPR013083">
    <property type="entry name" value="Znf_RING/FYVE/PHD"/>
</dbReference>
<dbReference type="InterPro" id="IPR003879">
    <property type="entry name" value="Butyrophylin_SPRY"/>
</dbReference>
<dbReference type="PROSITE" id="PS50119">
    <property type="entry name" value="ZF_BBOX"/>
    <property type="match status" value="1"/>
</dbReference>
<organism evidence="8 9">
    <name type="scientific">Marmota marmota marmota</name>
    <name type="common">Alpine marmot</name>
    <dbReference type="NCBI Taxonomy" id="9994"/>
    <lineage>
        <taxon>Eukaryota</taxon>
        <taxon>Metazoa</taxon>
        <taxon>Chordata</taxon>
        <taxon>Craniata</taxon>
        <taxon>Vertebrata</taxon>
        <taxon>Euteleostomi</taxon>
        <taxon>Mammalia</taxon>
        <taxon>Eutheria</taxon>
        <taxon>Euarchontoglires</taxon>
        <taxon>Glires</taxon>
        <taxon>Rodentia</taxon>
        <taxon>Sciuromorpha</taxon>
        <taxon>Sciuridae</taxon>
        <taxon>Xerinae</taxon>
        <taxon>Marmotini</taxon>
        <taxon>Marmota</taxon>
    </lineage>
</organism>
<dbReference type="Ensembl" id="ENSMMMT00000000981.1">
    <property type="protein sequence ID" value="ENSMMMP00000000885.1"/>
    <property type="gene ID" value="ENSMMMG00000000700.1"/>
</dbReference>
<dbReference type="PANTHER" id="PTHR24103">
    <property type="entry name" value="E3 UBIQUITIN-PROTEIN LIGASE TRIM"/>
    <property type="match status" value="1"/>
</dbReference>
<evidence type="ECO:0000256" key="3">
    <source>
        <dbReference type="ARBA" id="ARBA00022833"/>
    </source>
</evidence>
<dbReference type="Gene3D" id="2.60.120.920">
    <property type="match status" value="1"/>
</dbReference>
<dbReference type="SUPFAM" id="SSF49899">
    <property type="entry name" value="Concanavalin A-like lectins/glucanases"/>
    <property type="match status" value="1"/>
</dbReference>
<evidence type="ECO:0000256" key="4">
    <source>
        <dbReference type="PROSITE-ProRule" id="PRU00024"/>
    </source>
</evidence>
<dbReference type="Proteomes" id="UP000694407">
    <property type="component" value="Unplaced"/>
</dbReference>
<evidence type="ECO:0000256" key="2">
    <source>
        <dbReference type="ARBA" id="ARBA00022771"/>
    </source>
</evidence>
<dbReference type="GeneTree" id="ENSGT00940000163419"/>
<evidence type="ECO:0000259" key="5">
    <source>
        <dbReference type="PROSITE" id="PS50089"/>
    </source>
</evidence>
<protein>
    <submittedName>
        <fullName evidence="8">Tripartite motif-containing protein 51-like</fullName>
    </submittedName>
</protein>
<dbReference type="Pfam" id="PF00622">
    <property type="entry name" value="SPRY"/>
    <property type="match status" value="1"/>
</dbReference>
<dbReference type="PROSITE" id="PS50089">
    <property type="entry name" value="ZF_RING_2"/>
    <property type="match status" value="1"/>
</dbReference>
<dbReference type="InterPro" id="IPR000315">
    <property type="entry name" value="Znf_B-box"/>
</dbReference>
<reference evidence="8" key="2">
    <citation type="submission" date="2025-09" db="UniProtKB">
        <authorList>
            <consortium name="Ensembl"/>
        </authorList>
    </citation>
    <scope>IDENTIFICATION</scope>
</reference>
<dbReference type="InterPro" id="IPR001841">
    <property type="entry name" value="Znf_RING"/>
</dbReference>
<dbReference type="SMART" id="SM00336">
    <property type="entry name" value="BBOX"/>
    <property type="match status" value="1"/>
</dbReference>
<dbReference type="Gene3D" id="3.30.160.60">
    <property type="entry name" value="Classic Zinc Finger"/>
    <property type="match status" value="1"/>
</dbReference>
<gene>
    <name evidence="8" type="primary">LOC107160975</name>
</gene>
<dbReference type="PROSITE" id="PS00518">
    <property type="entry name" value="ZF_RING_1"/>
    <property type="match status" value="1"/>
</dbReference>
<keyword evidence="9" id="KW-1185">Reference proteome</keyword>
<dbReference type="Pfam" id="PF15227">
    <property type="entry name" value="zf-C3HC4_4"/>
    <property type="match status" value="1"/>
</dbReference>
<dbReference type="SMART" id="SM00184">
    <property type="entry name" value="RING"/>
    <property type="match status" value="1"/>
</dbReference>
<feature type="domain" description="B30.2/SPRY" evidence="7">
    <location>
        <begin position="188"/>
        <end position="370"/>
    </location>
</feature>
<dbReference type="InterPro" id="IPR003877">
    <property type="entry name" value="SPRY_dom"/>
</dbReference>